<proteinExistence type="predicted"/>
<dbReference type="Proteomes" id="UP000477543">
    <property type="component" value="Unassembled WGS sequence"/>
</dbReference>
<evidence type="ECO:0000313" key="3">
    <source>
        <dbReference type="Proteomes" id="UP000477543"/>
    </source>
</evidence>
<feature type="transmembrane region" description="Helical" evidence="1">
    <location>
        <begin position="38"/>
        <end position="57"/>
    </location>
</feature>
<dbReference type="InterPro" id="IPR021414">
    <property type="entry name" value="DUF3054"/>
</dbReference>
<dbReference type="Pfam" id="PF11255">
    <property type="entry name" value="DUF3054"/>
    <property type="match status" value="1"/>
</dbReference>
<feature type="transmembrane region" description="Helical" evidence="1">
    <location>
        <begin position="94"/>
        <end position="114"/>
    </location>
</feature>
<protein>
    <submittedName>
        <fullName evidence="2">DUF3054 family protein</fullName>
    </submittedName>
</protein>
<gene>
    <name evidence="2" type="ORF">GT020_06570</name>
</gene>
<dbReference type="EMBL" id="WYDN01000004">
    <property type="protein sequence ID" value="NAZ15734.1"/>
    <property type="molecule type" value="Genomic_DNA"/>
</dbReference>
<feature type="transmembrane region" description="Helical" evidence="1">
    <location>
        <begin position="69"/>
        <end position="88"/>
    </location>
</feature>
<organism evidence="2 3">
    <name type="scientific">Glutamicibacter soli</name>
    <dbReference type="NCBI Taxonomy" id="453836"/>
    <lineage>
        <taxon>Bacteria</taxon>
        <taxon>Bacillati</taxon>
        <taxon>Actinomycetota</taxon>
        <taxon>Actinomycetes</taxon>
        <taxon>Micrococcales</taxon>
        <taxon>Micrococcaceae</taxon>
        <taxon>Glutamicibacter</taxon>
    </lineage>
</organism>
<sequence length="127" mass="13905">MAQKIRQWPAWVAIDLVLIVIFALLGRREHEHGLSLGGILWTALPFLIGYAIVTLASRPWKTINNLWPSGILIWIGTVALGIALRLAFNDTAAVAFIIVATLVLGLFLLGRRLVTGLIAKRSAKQQA</sequence>
<keyword evidence="1" id="KW-0472">Membrane</keyword>
<comment type="caution">
    <text evidence="2">The sequence shown here is derived from an EMBL/GenBank/DDBJ whole genome shotgun (WGS) entry which is preliminary data.</text>
</comment>
<accession>A0A6L9G3G0</accession>
<evidence type="ECO:0000313" key="2">
    <source>
        <dbReference type="EMBL" id="NAZ15734.1"/>
    </source>
</evidence>
<dbReference type="RefSeq" id="WP_053798079.1">
    <property type="nucleotide sequence ID" value="NZ_CM125969.1"/>
</dbReference>
<keyword evidence="1" id="KW-0812">Transmembrane</keyword>
<evidence type="ECO:0000256" key="1">
    <source>
        <dbReference type="SAM" id="Phobius"/>
    </source>
</evidence>
<feature type="transmembrane region" description="Helical" evidence="1">
    <location>
        <begin position="7"/>
        <end position="26"/>
    </location>
</feature>
<keyword evidence="1" id="KW-1133">Transmembrane helix</keyword>
<reference evidence="2 3" key="1">
    <citation type="submission" date="2020-01" db="EMBL/GenBank/DDBJ databases">
        <title>Glutamicibacter soli M275.</title>
        <authorList>
            <person name="Meng X."/>
        </authorList>
    </citation>
    <scope>NUCLEOTIDE SEQUENCE [LARGE SCALE GENOMIC DNA]</scope>
    <source>
        <strain evidence="2 3">M275</strain>
    </source>
</reference>
<dbReference type="AlphaFoldDB" id="A0A6L9G3G0"/>
<name>A0A6L9G3G0_9MICC</name>